<reference evidence="6 7" key="1">
    <citation type="submission" date="2018-09" db="EMBL/GenBank/DDBJ databases">
        <title>Comparative genomics of Leucobacter spp.</title>
        <authorList>
            <person name="Reis A.C."/>
            <person name="Kolvenbach B.A."/>
            <person name="Corvini P.F.X."/>
            <person name="Nunes O.C."/>
        </authorList>
    </citation>
    <scope>NUCLEOTIDE SEQUENCE [LARGE SCALE GENOMIC DNA]</scope>
    <source>
        <strain evidence="6 7">TAN 31504</strain>
    </source>
</reference>
<dbReference type="Gene3D" id="1.10.10.10">
    <property type="entry name" value="Winged helix-like DNA-binding domain superfamily/Winged helix DNA-binding domain"/>
    <property type="match status" value="1"/>
</dbReference>
<evidence type="ECO:0000256" key="3">
    <source>
        <dbReference type="ARBA" id="ARBA00023125"/>
    </source>
</evidence>
<dbReference type="PROSITE" id="PS50931">
    <property type="entry name" value="HTH_LYSR"/>
    <property type="match status" value="1"/>
</dbReference>
<accession>A0ABS1SBL3</accession>
<comment type="caution">
    <text evidence="6">The sequence shown here is derived from an EMBL/GenBank/DDBJ whole genome shotgun (WGS) entry which is preliminary data.</text>
</comment>
<proteinExistence type="inferred from homology"/>
<dbReference type="Pfam" id="PF03466">
    <property type="entry name" value="LysR_substrate"/>
    <property type="match status" value="1"/>
</dbReference>
<keyword evidence="7" id="KW-1185">Reference proteome</keyword>
<dbReference type="EMBL" id="QYAC01000001">
    <property type="protein sequence ID" value="MBL3677938.1"/>
    <property type="molecule type" value="Genomic_DNA"/>
</dbReference>
<comment type="similarity">
    <text evidence="1">Belongs to the LysR transcriptional regulatory family.</text>
</comment>
<keyword evidence="2" id="KW-0805">Transcription regulation</keyword>
<dbReference type="InterPro" id="IPR000847">
    <property type="entry name" value="LysR_HTH_N"/>
</dbReference>
<organism evidence="6 7">
    <name type="scientific">Leucobacter chromiireducens subsp. solipictus</name>
    <dbReference type="NCBI Taxonomy" id="398235"/>
    <lineage>
        <taxon>Bacteria</taxon>
        <taxon>Bacillati</taxon>
        <taxon>Actinomycetota</taxon>
        <taxon>Actinomycetes</taxon>
        <taxon>Micrococcales</taxon>
        <taxon>Microbacteriaceae</taxon>
        <taxon>Leucobacter</taxon>
    </lineage>
</organism>
<dbReference type="PANTHER" id="PTHR30346">
    <property type="entry name" value="TRANSCRIPTIONAL DUAL REGULATOR HCAR-RELATED"/>
    <property type="match status" value="1"/>
</dbReference>
<evidence type="ECO:0000256" key="1">
    <source>
        <dbReference type="ARBA" id="ARBA00009437"/>
    </source>
</evidence>
<name>A0ABS1SBL3_9MICO</name>
<dbReference type="PANTHER" id="PTHR30346:SF0">
    <property type="entry name" value="HCA OPERON TRANSCRIPTIONAL ACTIVATOR HCAR"/>
    <property type="match status" value="1"/>
</dbReference>
<dbReference type="Proteomes" id="UP001645859">
    <property type="component" value="Unassembled WGS sequence"/>
</dbReference>
<dbReference type="InterPro" id="IPR036388">
    <property type="entry name" value="WH-like_DNA-bd_sf"/>
</dbReference>
<evidence type="ECO:0000313" key="7">
    <source>
        <dbReference type="Proteomes" id="UP001645859"/>
    </source>
</evidence>
<dbReference type="SUPFAM" id="SSF46785">
    <property type="entry name" value="Winged helix' DNA-binding domain"/>
    <property type="match status" value="1"/>
</dbReference>
<sequence length="318" mass="33527">MHGPAVLRDLPLRELECFGELSQTLHFGRTAENLGVSPGRVSQMIARLESRVGGRLFVRTSRRVALSELGTALAADAVPALAQLRAAFDAAQAAALTPARPLRIGFQCAVTEPVARAVAALPPGMTELIELPWAEPFRRISRAELDVALVLAPSHEPGLRTLLEFSRHPQFVALAHTHPLAGRSRIAPAELSGIPLVGPAHSAPGYWREANAPSRLSDGTELHYVAAARTLPEALSLVITRGTGTLICEASAAYMPRPDVAYVPLDGVPDSTLLAVTRDAGTPHPLLSEFVAALRASEAPIAAATPRPDASLRAPAGA</sequence>
<keyword evidence="4" id="KW-0804">Transcription</keyword>
<gene>
    <name evidence="6" type="ORF">D3230_01275</name>
</gene>
<dbReference type="Pfam" id="PF00126">
    <property type="entry name" value="HTH_1"/>
    <property type="match status" value="1"/>
</dbReference>
<dbReference type="InterPro" id="IPR036390">
    <property type="entry name" value="WH_DNA-bd_sf"/>
</dbReference>
<dbReference type="InterPro" id="IPR005119">
    <property type="entry name" value="LysR_subst-bd"/>
</dbReference>
<evidence type="ECO:0000313" key="6">
    <source>
        <dbReference type="EMBL" id="MBL3677938.1"/>
    </source>
</evidence>
<evidence type="ECO:0000256" key="4">
    <source>
        <dbReference type="ARBA" id="ARBA00023163"/>
    </source>
</evidence>
<keyword evidence="3" id="KW-0238">DNA-binding</keyword>
<dbReference type="Gene3D" id="3.40.190.10">
    <property type="entry name" value="Periplasmic binding protein-like II"/>
    <property type="match status" value="2"/>
</dbReference>
<evidence type="ECO:0000256" key="2">
    <source>
        <dbReference type="ARBA" id="ARBA00023015"/>
    </source>
</evidence>
<protein>
    <submittedName>
        <fullName evidence="6">LysR family transcriptional regulator</fullName>
    </submittedName>
</protein>
<evidence type="ECO:0000259" key="5">
    <source>
        <dbReference type="PROSITE" id="PS50931"/>
    </source>
</evidence>
<dbReference type="RefSeq" id="WP_202343191.1">
    <property type="nucleotide sequence ID" value="NZ_BAAAPI010000016.1"/>
</dbReference>
<dbReference type="SUPFAM" id="SSF53850">
    <property type="entry name" value="Periplasmic binding protein-like II"/>
    <property type="match status" value="1"/>
</dbReference>
<feature type="domain" description="HTH lysR-type" evidence="5">
    <location>
        <begin position="10"/>
        <end position="67"/>
    </location>
</feature>